<feature type="region of interest" description="Disordered" evidence="13">
    <location>
        <begin position="1265"/>
        <end position="1340"/>
    </location>
</feature>
<keyword evidence="10" id="KW-0446">Lipid-binding</keyword>
<dbReference type="InterPro" id="IPR056910">
    <property type="entry name" value="TCB1-3_C2"/>
</dbReference>
<dbReference type="GO" id="GO:0006869">
    <property type="term" value="P:lipid transport"/>
    <property type="evidence" value="ECO:0007669"/>
    <property type="project" value="UniProtKB-KW"/>
</dbReference>
<evidence type="ECO:0000256" key="2">
    <source>
        <dbReference type="ARBA" id="ARBA00008842"/>
    </source>
</evidence>
<feature type="domain" description="C2" evidence="15">
    <location>
        <begin position="428"/>
        <end position="548"/>
    </location>
</feature>
<feature type="domain" description="C2" evidence="15">
    <location>
        <begin position="572"/>
        <end position="692"/>
    </location>
</feature>
<evidence type="ECO:0000256" key="9">
    <source>
        <dbReference type="ARBA" id="ARBA00023055"/>
    </source>
</evidence>
<feature type="region of interest" description="Disordered" evidence="13">
    <location>
        <begin position="1425"/>
        <end position="1452"/>
    </location>
</feature>
<feature type="domain" description="SMP-LTD" evidence="16">
    <location>
        <begin position="228"/>
        <end position="433"/>
    </location>
</feature>
<feature type="compositionally biased region" description="Basic and acidic residues" evidence="13">
    <location>
        <begin position="33"/>
        <end position="43"/>
    </location>
</feature>
<keyword evidence="11 14" id="KW-0472">Membrane</keyword>
<dbReference type="PROSITE" id="PS51847">
    <property type="entry name" value="SMP"/>
    <property type="match status" value="1"/>
</dbReference>
<evidence type="ECO:0000256" key="8">
    <source>
        <dbReference type="ARBA" id="ARBA00022989"/>
    </source>
</evidence>
<feature type="compositionally biased region" description="Basic and acidic residues" evidence="13">
    <location>
        <begin position="872"/>
        <end position="888"/>
    </location>
</feature>
<evidence type="ECO:0000256" key="12">
    <source>
        <dbReference type="RuleBase" id="RU003844"/>
    </source>
</evidence>
<dbReference type="SMART" id="SM00239">
    <property type="entry name" value="C2"/>
    <property type="match status" value="6"/>
</dbReference>
<feature type="compositionally biased region" description="Basic and acidic residues" evidence="13">
    <location>
        <begin position="63"/>
        <end position="72"/>
    </location>
</feature>
<comment type="subcellular location">
    <subcellularLocation>
        <location evidence="1">Endoplasmic reticulum membrane</location>
    </subcellularLocation>
</comment>
<accession>A0A3M6WF73</accession>
<evidence type="ECO:0000256" key="3">
    <source>
        <dbReference type="ARBA" id="ARBA00022448"/>
    </source>
</evidence>
<dbReference type="InterPro" id="IPR037756">
    <property type="entry name" value="C2D_Tricalbin"/>
</dbReference>
<dbReference type="SUPFAM" id="SSF144000">
    <property type="entry name" value="Oxysterol-binding protein-like"/>
    <property type="match status" value="1"/>
</dbReference>
<feature type="compositionally biased region" description="Polar residues" evidence="13">
    <location>
        <begin position="2055"/>
        <end position="2064"/>
    </location>
</feature>
<feature type="region of interest" description="Disordered" evidence="13">
    <location>
        <begin position="1906"/>
        <end position="1964"/>
    </location>
</feature>
<dbReference type="GO" id="GO:0061817">
    <property type="term" value="P:endoplasmic reticulum-plasma membrane tethering"/>
    <property type="evidence" value="ECO:0007669"/>
    <property type="project" value="InterPro"/>
</dbReference>
<dbReference type="InterPro" id="IPR037765">
    <property type="entry name" value="C2B_Tricalbin"/>
</dbReference>
<evidence type="ECO:0000259" key="16">
    <source>
        <dbReference type="PROSITE" id="PS51847"/>
    </source>
</evidence>
<dbReference type="Pfam" id="PF00168">
    <property type="entry name" value="C2"/>
    <property type="match status" value="4"/>
</dbReference>
<dbReference type="CDD" id="cd04040">
    <property type="entry name" value="C2D_Tricalbin-like"/>
    <property type="match status" value="1"/>
</dbReference>
<name>A0A3M6WF73_HORWE</name>
<evidence type="ECO:0000256" key="14">
    <source>
        <dbReference type="SAM" id="Phobius"/>
    </source>
</evidence>
<dbReference type="InterPro" id="IPR037239">
    <property type="entry name" value="OSBP_sf"/>
</dbReference>
<keyword evidence="6" id="KW-0677">Repeat</keyword>
<evidence type="ECO:0000256" key="1">
    <source>
        <dbReference type="ARBA" id="ARBA00004586"/>
    </source>
</evidence>
<dbReference type="SUPFAM" id="SSF49562">
    <property type="entry name" value="C2 domain (Calcium/lipid-binding domain, CaLB)"/>
    <property type="match status" value="4"/>
</dbReference>
<gene>
    <name evidence="17" type="ORF">D0869_10069</name>
</gene>
<evidence type="ECO:0000313" key="18">
    <source>
        <dbReference type="Proteomes" id="UP000281245"/>
    </source>
</evidence>
<feature type="compositionally biased region" description="Polar residues" evidence="13">
    <location>
        <begin position="893"/>
        <end position="910"/>
    </location>
</feature>
<dbReference type="VEuPathDB" id="FungiDB:BTJ68_05080"/>
<evidence type="ECO:0000256" key="10">
    <source>
        <dbReference type="ARBA" id="ARBA00023121"/>
    </source>
</evidence>
<dbReference type="InterPro" id="IPR000648">
    <property type="entry name" value="Oxysterol-bd"/>
</dbReference>
<dbReference type="CDD" id="cd21678">
    <property type="entry name" value="SMP_TCB"/>
    <property type="match status" value="1"/>
</dbReference>
<feature type="region of interest" description="Disordered" evidence="13">
    <location>
        <begin position="869"/>
        <end position="914"/>
    </location>
</feature>
<evidence type="ECO:0000256" key="7">
    <source>
        <dbReference type="ARBA" id="ARBA00022824"/>
    </source>
</evidence>
<dbReference type="InterPro" id="IPR000008">
    <property type="entry name" value="C2_dom"/>
</dbReference>
<proteinExistence type="inferred from homology"/>
<dbReference type="FunFam" id="1.10.287.2720:FF:000001">
    <property type="entry name" value="Oxysterol-binding OBPalpha"/>
    <property type="match status" value="1"/>
</dbReference>
<feature type="compositionally biased region" description="Basic and acidic residues" evidence="13">
    <location>
        <begin position="1936"/>
        <end position="1964"/>
    </location>
</feature>
<dbReference type="OrthoDB" id="1029639at2759"/>
<feature type="region of interest" description="Disordered" evidence="13">
    <location>
        <begin position="2021"/>
        <end position="2105"/>
    </location>
</feature>
<protein>
    <recommendedName>
        <fullName evidence="19">Tricalbin</fullName>
    </recommendedName>
</protein>
<dbReference type="CDD" id="cd04045">
    <property type="entry name" value="C2C_Tricalbin-like"/>
    <property type="match status" value="1"/>
</dbReference>
<evidence type="ECO:0000259" key="15">
    <source>
        <dbReference type="PROSITE" id="PS50004"/>
    </source>
</evidence>
<dbReference type="Gene3D" id="2.40.160.120">
    <property type="match status" value="1"/>
</dbReference>
<dbReference type="FunFam" id="2.40.160.120:FF:000007">
    <property type="entry name" value="Oxysterol binding protein"/>
    <property type="match status" value="1"/>
</dbReference>
<dbReference type="PANTHER" id="PTHR46980">
    <property type="entry name" value="TRICALBIN-1-RELATED"/>
    <property type="match status" value="1"/>
</dbReference>
<evidence type="ECO:0000256" key="13">
    <source>
        <dbReference type="SAM" id="MobiDB-lite"/>
    </source>
</evidence>
<evidence type="ECO:0000256" key="4">
    <source>
        <dbReference type="ARBA" id="ARBA00022553"/>
    </source>
</evidence>
<dbReference type="GO" id="GO:0008289">
    <property type="term" value="F:lipid binding"/>
    <property type="evidence" value="ECO:0007669"/>
    <property type="project" value="UniProtKB-KW"/>
</dbReference>
<dbReference type="CDD" id="cd04052">
    <property type="entry name" value="C2B_Tricalbin-like"/>
    <property type="match status" value="1"/>
</dbReference>
<keyword evidence="7" id="KW-0256">Endoplasmic reticulum</keyword>
<keyword evidence="3" id="KW-0813">Transport</keyword>
<dbReference type="EMBL" id="QWIJ01000992">
    <property type="protein sequence ID" value="RMX77193.1"/>
    <property type="molecule type" value="Genomic_DNA"/>
</dbReference>
<comment type="similarity">
    <text evidence="2 12">Belongs to the OSBP family.</text>
</comment>
<keyword evidence="9" id="KW-0445">Lipid transport</keyword>
<dbReference type="CDD" id="cd04044">
    <property type="entry name" value="C2A_Tricalbin-like"/>
    <property type="match status" value="1"/>
</dbReference>
<dbReference type="InterPro" id="IPR037762">
    <property type="entry name" value="C2C_Tricalbin"/>
</dbReference>
<dbReference type="InterPro" id="IPR052455">
    <property type="entry name" value="Tricalbin_domain"/>
</dbReference>
<dbReference type="PROSITE" id="PS01013">
    <property type="entry name" value="OSBP"/>
    <property type="match status" value="1"/>
</dbReference>
<dbReference type="Pfam" id="PF01237">
    <property type="entry name" value="Oxysterol_BP"/>
    <property type="match status" value="1"/>
</dbReference>
<feature type="domain" description="C2" evidence="15">
    <location>
        <begin position="709"/>
        <end position="827"/>
    </location>
</feature>
<keyword evidence="5 14" id="KW-0812">Transmembrane</keyword>
<reference evidence="17 18" key="1">
    <citation type="journal article" date="2018" name="BMC Genomics">
        <title>Genomic evidence for intraspecific hybridization in a clonal and extremely halotolerant yeast.</title>
        <authorList>
            <person name="Gostincar C."/>
            <person name="Stajich J.E."/>
            <person name="Zupancic J."/>
            <person name="Zalar P."/>
            <person name="Gunde-Cimerman N."/>
        </authorList>
    </citation>
    <scope>NUCLEOTIDE SEQUENCE [LARGE SCALE GENOMIC DNA]</scope>
    <source>
        <strain evidence="17 18">EXF-6656</strain>
    </source>
</reference>
<dbReference type="PANTHER" id="PTHR46980:SF2">
    <property type="entry name" value="TRICALBIN-1-RELATED"/>
    <property type="match status" value="1"/>
</dbReference>
<feature type="domain" description="C2" evidence="15">
    <location>
        <begin position="1073"/>
        <end position="1191"/>
    </location>
</feature>
<keyword evidence="8 14" id="KW-1133">Transmembrane helix</keyword>
<dbReference type="PROSITE" id="PS50004">
    <property type="entry name" value="C2"/>
    <property type="match status" value="4"/>
</dbReference>
<dbReference type="InterPro" id="IPR031468">
    <property type="entry name" value="SMP_LBD"/>
</dbReference>
<dbReference type="InterPro" id="IPR037761">
    <property type="entry name" value="C2A_Tricalbin"/>
</dbReference>
<evidence type="ECO:0000313" key="17">
    <source>
        <dbReference type="EMBL" id="RMX77193.1"/>
    </source>
</evidence>
<feature type="compositionally biased region" description="Low complexity" evidence="13">
    <location>
        <begin position="1326"/>
        <end position="1340"/>
    </location>
</feature>
<dbReference type="InterPro" id="IPR035892">
    <property type="entry name" value="C2_domain_sf"/>
</dbReference>
<dbReference type="Gene3D" id="3.30.70.3490">
    <property type="match status" value="1"/>
</dbReference>
<keyword evidence="4" id="KW-0597">Phosphoprotein</keyword>
<dbReference type="GO" id="GO:0005789">
    <property type="term" value="C:endoplasmic reticulum membrane"/>
    <property type="evidence" value="ECO:0007669"/>
    <property type="project" value="UniProtKB-SubCell"/>
</dbReference>
<dbReference type="Gene3D" id="1.10.287.2720">
    <property type="match status" value="1"/>
</dbReference>
<evidence type="ECO:0000256" key="11">
    <source>
        <dbReference type="ARBA" id="ARBA00023136"/>
    </source>
</evidence>
<feature type="region of interest" description="Disordered" evidence="13">
    <location>
        <begin position="1"/>
        <end position="143"/>
    </location>
</feature>
<dbReference type="Proteomes" id="UP000281245">
    <property type="component" value="Unassembled WGS sequence"/>
</dbReference>
<evidence type="ECO:0008006" key="19">
    <source>
        <dbReference type="Google" id="ProtNLM"/>
    </source>
</evidence>
<dbReference type="Pfam" id="PF24920">
    <property type="entry name" value="C2_TCB1"/>
    <property type="match status" value="1"/>
</dbReference>
<dbReference type="Pfam" id="PF25669">
    <property type="entry name" value="SMP_MUG190-like"/>
    <property type="match status" value="1"/>
</dbReference>
<organism evidence="17 18">
    <name type="scientific">Hortaea werneckii</name>
    <name type="common">Black yeast</name>
    <name type="synonym">Cladosporium werneckii</name>
    <dbReference type="NCBI Taxonomy" id="91943"/>
    <lineage>
        <taxon>Eukaryota</taxon>
        <taxon>Fungi</taxon>
        <taxon>Dikarya</taxon>
        <taxon>Ascomycota</taxon>
        <taxon>Pezizomycotina</taxon>
        <taxon>Dothideomycetes</taxon>
        <taxon>Dothideomycetidae</taxon>
        <taxon>Mycosphaerellales</taxon>
        <taxon>Teratosphaeriaceae</taxon>
        <taxon>Hortaea</taxon>
    </lineage>
</organism>
<feature type="region of interest" description="Disordered" evidence="13">
    <location>
        <begin position="1618"/>
        <end position="1646"/>
    </location>
</feature>
<dbReference type="Gene3D" id="2.60.40.150">
    <property type="entry name" value="C2 domain"/>
    <property type="match status" value="4"/>
</dbReference>
<comment type="caution">
    <text evidence="17">The sequence shown here is derived from an EMBL/GenBank/DDBJ whole genome shotgun (WGS) entry which is preliminary data.</text>
</comment>
<feature type="transmembrane region" description="Helical" evidence="14">
    <location>
        <begin position="168"/>
        <end position="201"/>
    </location>
</feature>
<evidence type="ECO:0000256" key="6">
    <source>
        <dbReference type="ARBA" id="ARBA00022737"/>
    </source>
</evidence>
<evidence type="ECO:0000256" key="5">
    <source>
        <dbReference type="ARBA" id="ARBA00022692"/>
    </source>
</evidence>
<dbReference type="InterPro" id="IPR018494">
    <property type="entry name" value="Oxysterol-bd_CS"/>
</dbReference>
<sequence>MLEGTAGRASELKQQGAVEAANDPNTSVDAQEAEQKMLAESKKAGAAAFEFDPDASPEQKAAQLREKRQFERPHRKHQTAALVSDQDDGQTAGYDLPPPSKEGAVDAASAPPASPTGDAKDDFSKVGWAPRFGNPADKEEPSSMLDHQDMLEGKLDEKFFGDWYHNTGIIIFASLASWVVAVLGGGLGWVFIVMAACGTYYRTSIRRVRRNFRDDVQREMAKTKLETDTETLEWINSFLVKFWPIYAPVLCTTIVQSVDQVLSTSTPAFLDSMRMKFFTLGTKPPRLEHVKTYPKADDDTVLMDWKFSFTPNDTADLTARQVKNKINPKIVLEVRVGKAMISKGLDIIVEDMACSGLMRVKVKLQLPFPHIERVEICFLGRPTFDYVCKPIGGDMLGFDINFIPGLESFIQEQIHANLAPMMYEPNVFPIEIAKMLAGNPVDQAIGVLQVTFHGAQGLKNPDKFSGTPDPYAVVSINNRDPLGKTKTVEQNPSPRWNETVNVVLTSLREPLTIQVYDYNEYRKDKELGVCTFNLEDLEKNNEHENLQLEVMASGRPRGIVQADVRFFPVMEGHKLEDGTVEPPPESTTGIAKFTVEQAKDLDGTKSLIGQLNPYAVLLLNGKEVQISQKLKRTNNPIWPNATKEMLITDRKKAKLGLVIKDDRDLAADPVIGTYQIKLDDMLDLMHKGQEWYNLAGAKTGRAKMMLQWKPVALKGALGGSGGYVTPIGVIRIHVKNAKDLKNLDTVGKSDPYVRVLLSGIQKRRTVTWKNNLSPEFDEVFYIPVHSTREKLVIECMDEENTGKDRTMGQIEIPAREYVQQGANGEYLVHDSKNKVIPAQLRMGASAPKGTLNFTCAFYPCLNVIDPDEEEREEAKARASMDTDPRKSAEIAPNGSTGARARSNTAGTVGSVNPADQEMKKALEAGEKEQTEAEEVKTAPVPKVRIGPEDLKNYECGLLVFRILEGHLAHSGTYLEVVMDDNLFPVYTSAKAKSGNYNFNETGDFMVRELDLSRITLRLVSELDTKGEGMDKDDIKAKLTGQTIDTLKRCLYTPTQISLKDEHGRESKITVSMRFLPVKMELDPSESFNNSGNLRVEVLDAADLPAADRNGYSDPYCKFIMNDKEVYKTKTQKKTLHPAWNEFFEIPVRSRAASKFVVEVFDWDFGDRADPLGNAAINLDVLEPFQAQEVVLGLDGKSGSIRLKMLFKPEYVTRMRQGSSTFSGTFAVPGKVLGAPVKGVGKGATFLGGNVAKGASFLGRGFKRRTVSGQAEDADGDATVGEIKPTSMDIPESGSVGGANGYAAVPSIEGPSGTPHSRQRSFGGQSARPATATTGTAEPGTASITVVSASGFEGDPKLEVHVSQDSSKGPKKLIETDHHKPVDGVVQYQGGPKRVQCAADSQFRVEVRDHGLFGGEKLGEAPFFINDQSTGGQQEEEHDERDYFTSRPHPHVPRVPRLHREKIKQGPKKAYHHTREAFRSSVATLRKDSIDAPSLFTPAESTVSLDHLAPSIDVPSCSPQRLGFDTVSPLTAPLLYTHRPDTFHCTPLRFPHLCSSPPAFRSPLPACLPACLDAAASFLRHPCSGDDCKGPLASTLPIRLRCRALGSLPIMVLGHSHRKTSSASARSSTDEARVDSEPGEDETVVSSEQGNVLTHIISQLRPGADLSRVTLPTFILEPRSMLERITNFMAHPETLLPMPDIDDPVQRFVAVTKFYLSGWHIKPPGVKKPLNPILGETFTGYWDYQDGTRGYYISEQTSHHPPKSSYFFMAPDHNIRIDGTLKPRSKFFGNSVGSFMEGIAVMRFLERGERYFITQPNMYARGILFGKMKYELGDHALVKCPESGLEADVEFKVKGWMGGTYNAIGGYIKESATGKQLFELSGFWHEKMYIKDLATGKKELFFDASTAKPSLPKSRPISEQGPRESQRLWQPTVQAIKKADQRTATDEKSRVEDEQRREAAERGEEAWKPKLFKEVPAGDEEKLDWIIDAEVDHTRPVEEQVKQILAIAPIMPGQQWGEMAEDVQLPSQQGKPLPPKGPEEGSGQQAGGGDLIDFGQNDSSAQQAKQGGAGTKDLEGSMGGMSLGRGNPVRRQDSMGQEDTFIDAES</sequence>
<feature type="compositionally biased region" description="Polar residues" evidence="13">
    <location>
        <begin position="1313"/>
        <end position="1323"/>
    </location>
</feature>